<dbReference type="InterPro" id="IPR001926">
    <property type="entry name" value="TrpB-like_PALP"/>
</dbReference>
<sequence>MTSSTARPDPSRSVIASDVDAAAARLDGVIRQTPLQRCDRLSAEFGAEVWLKREDLQPVRSYKIRGAYNLIAQLSAAERAAGVVCASAGNHGQGVAMACAQLGIAGRIYVPTTTPRQKRDRMTQLGGSFVDLVVVGDSYDEASAAAKAAALESGATLVPAFDDPRTIAGQGTIAREIVDQLEALQVSWRIDVRSSGKDESDSTRTDAGTAQSGGAPTATADPKADPVWSAERGNHPTPHESTDQPAPDATPFDTLLVPVGGGGLLAGCLAWLSERYPSVKVVGVEPAGAACMTLALDAGRPRDVQRLDTFVDGAAVRRAGDHTFAIARRHAPRMVTVPEGRICSEMLALYQTEGIIAEPAGALATASLGLYQPTPGERIVAVVSGGNNDVSRYSEIVERSLVYQGRKHYFLVNFPQEPGALRRFLDDVLGPDDDITLFEYVKRSNRDLGPALVGIELGDPSTYSGLLDRMDSSGMNVEVVSPDSPFYRFLV</sequence>
<dbReference type="PROSITE" id="PS51672">
    <property type="entry name" value="ACT_LIKE"/>
    <property type="match status" value="1"/>
</dbReference>
<dbReference type="PROSITE" id="PS00165">
    <property type="entry name" value="DEHYDRATASE_SER_THR"/>
    <property type="match status" value="1"/>
</dbReference>
<evidence type="ECO:0000256" key="8">
    <source>
        <dbReference type="ARBA" id="ARBA00022624"/>
    </source>
</evidence>
<feature type="compositionally biased region" description="Polar residues" evidence="14">
    <location>
        <begin position="205"/>
        <end position="214"/>
    </location>
</feature>
<comment type="caution">
    <text evidence="16">The sequence shown here is derived from an EMBL/GenBank/DDBJ whole genome shotgun (WGS) entry which is preliminary data.</text>
</comment>
<evidence type="ECO:0000256" key="14">
    <source>
        <dbReference type="SAM" id="MobiDB-lite"/>
    </source>
</evidence>
<dbReference type="UniPathway" id="UPA00047">
    <property type="reaction ID" value="UER00054"/>
</dbReference>
<dbReference type="OrthoDB" id="9811476at2"/>
<dbReference type="InterPro" id="IPR001721">
    <property type="entry name" value="TD_ACT-like"/>
</dbReference>
<dbReference type="Proteomes" id="UP000291933">
    <property type="component" value="Unassembled WGS sequence"/>
</dbReference>
<keyword evidence="11" id="KW-0100">Branched-chain amino acid biosynthesis</keyword>
<keyword evidence="10 16" id="KW-0456">Lyase</keyword>
<feature type="region of interest" description="Disordered" evidence="14">
    <location>
        <begin position="193"/>
        <end position="252"/>
    </location>
</feature>
<comment type="catalytic activity">
    <reaction evidence="1">
        <text>L-threonine = 2-oxobutanoate + NH4(+)</text>
        <dbReference type="Rhea" id="RHEA:22108"/>
        <dbReference type="ChEBI" id="CHEBI:16763"/>
        <dbReference type="ChEBI" id="CHEBI:28938"/>
        <dbReference type="ChEBI" id="CHEBI:57926"/>
        <dbReference type="EC" id="4.3.1.19"/>
    </reaction>
</comment>
<dbReference type="PANTHER" id="PTHR48078:SF11">
    <property type="entry name" value="THREONINE DEHYDRATASE, MITOCHONDRIAL"/>
    <property type="match status" value="1"/>
</dbReference>
<comment type="function">
    <text evidence="12">Catalyzes the anaerobic formation of alpha-ketobutyrate and ammonia from threonine in a two-step reaction. The first step involved a dehydration of threonine and a production of enamine intermediates (aminocrotonate), which tautomerizes to its imine form (iminobutyrate). Both intermediates are unstable and short-lived. The second step is the nonenzymatic hydrolysis of the enamine/imine intermediates to form 2-ketobutyrate and free ammonia. In the low water environment of the cell, the second step is accelerated by RidA.</text>
</comment>
<evidence type="ECO:0000256" key="7">
    <source>
        <dbReference type="ARBA" id="ARBA00022605"/>
    </source>
</evidence>
<evidence type="ECO:0000256" key="1">
    <source>
        <dbReference type="ARBA" id="ARBA00001274"/>
    </source>
</evidence>
<dbReference type="SUPFAM" id="SSF53686">
    <property type="entry name" value="Tryptophan synthase beta subunit-like PLP-dependent enzymes"/>
    <property type="match status" value="1"/>
</dbReference>
<keyword evidence="7" id="KW-0028">Amino-acid biosynthesis</keyword>
<protein>
    <recommendedName>
        <fullName evidence="6">L-threonine dehydratase biosynthetic IlvA</fullName>
        <ecNumber evidence="5">4.3.1.19</ecNumber>
    </recommendedName>
    <alternativeName>
        <fullName evidence="13">Threonine deaminase</fullName>
    </alternativeName>
</protein>
<dbReference type="GO" id="GO:0004794">
    <property type="term" value="F:threonine deaminase activity"/>
    <property type="evidence" value="ECO:0007669"/>
    <property type="project" value="UniProtKB-EC"/>
</dbReference>
<evidence type="ECO:0000256" key="5">
    <source>
        <dbReference type="ARBA" id="ARBA00012096"/>
    </source>
</evidence>
<comment type="pathway">
    <text evidence="3">Amino-acid biosynthesis; L-isoleucine biosynthesis; 2-oxobutanoate from L-threonine: step 1/1.</text>
</comment>
<dbReference type="SUPFAM" id="SSF55021">
    <property type="entry name" value="ACT-like"/>
    <property type="match status" value="1"/>
</dbReference>
<name>A0A4Q9KJ47_PROTD</name>
<dbReference type="CDD" id="cd01562">
    <property type="entry name" value="Thr-dehyd"/>
    <property type="match status" value="1"/>
</dbReference>
<evidence type="ECO:0000256" key="10">
    <source>
        <dbReference type="ARBA" id="ARBA00023239"/>
    </source>
</evidence>
<dbReference type="InterPro" id="IPR045865">
    <property type="entry name" value="ACT-like_dom_sf"/>
</dbReference>
<dbReference type="InterPro" id="IPR050147">
    <property type="entry name" value="Ser/Thr_Dehydratase"/>
</dbReference>
<evidence type="ECO:0000313" key="17">
    <source>
        <dbReference type="Proteomes" id="UP000291933"/>
    </source>
</evidence>
<dbReference type="Pfam" id="PF00585">
    <property type="entry name" value="Thr_dehydrat_C"/>
    <property type="match status" value="1"/>
</dbReference>
<organism evidence="16 17">
    <name type="scientific">Propioniciclava tarda</name>
    <dbReference type="NCBI Taxonomy" id="433330"/>
    <lineage>
        <taxon>Bacteria</taxon>
        <taxon>Bacillati</taxon>
        <taxon>Actinomycetota</taxon>
        <taxon>Actinomycetes</taxon>
        <taxon>Propionibacteriales</taxon>
        <taxon>Propionibacteriaceae</taxon>
        <taxon>Propioniciclava</taxon>
    </lineage>
</organism>
<dbReference type="AlphaFoldDB" id="A0A4Q9KJ47"/>
<comment type="similarity">
    <text evidence="4">Belongs to the serine/threonine dehydratase family.</text>
</comment>
<dbReference type="GO" id="GO:0006565">
    <property type="term" value="P:L-serine catabolic process"/>
    <property type="evidence" value="ECO:0007669"/>
    <property type="project" value="TreeGrafter"/>
</dbReference>
<evidence type="ECO:0000256" key="4">
    <source>
        <dbReference type="ARBA" id="ARBA00010869"/>
    </source>
</evidence>
<evidence type="ECO:0000256" key="2">
    <source>
        <dbReference type="ARBA" id="ARBA00001933"/>
    </source>
</evidence>
<evidence type="ECO:0000259" key="15">
    <source>
        <dbReference type="PROSITE" id="PS51672"/>
    </source>
</evidence>
<feature type="compositionally biased region" description="Basic and acidic residues" evidence="14">
    <location>
        <begin position="232"/>
        <end position="242"/>
    </location>
</feature>
<dbReference type="GO" id="GO:0030170">
    <property type="term" value="F:pyridoxal phosphate binding"/>
    <property type="evidence" value="ECO:0007669"/>
    <property type="project" value="InterPro"/>
</dbReference>
<evidence type="ECO:0000256" key="6">
    <source>
        <dbReference type="ARBA" id="ARBA00014622"/>
    </source>
</evidence>
<dbReference type="Gene3D" id="3.40.50.1100">
    <property type="match status" value="3"/>
</dbReference>
<dbReference type="GO" id="GO:0003941">
    <property type="term" value="F:L-serine ammonia-lyase activity"/>
    <property type="evidence" value="ECO:0007669"/>
    <property type="project" value="TreeGrafter"/>
</dbReference>
<dbReference type="GO" id="GO:0006567">
    <property type="term" value="P:L-threonine catabolic process"/>
    <property type="evidence" value="ECO:0007669"/>
    <property type="project" value="TreeGrafter"/>
</dbReference>
<evidence type="ECO:0000256" key="12">
    <source>
        <dbReference type="ARBA" id="ARBA00025527"/>
    </source>
</evidence>
<keyword evidence="17" id="KW-1185">Reference proteome</keyword>
<evidence type="ECO:0000256" key="11">
    <source>
        <dbReference type="ARBA" id="ARBA00023304"/>
    </source>
</evidence>
<dbReference type="GO" id="GO:0009097">
    <property type="term" value="P:isoleucine biosynthetic process"/>
    <property type="evidence" value="ECO:0007669"/>
    <property type="project" value="UniProtKB-UniPathway"/>
</dbReference>
<evidence type="ECO:0000313" key="16">
    <source>
        <dbReference type="EMBL" id="TBT94433.1"/>
    </source>
</evidence>
<evidence type="ECO:0000256" key="3">
    <source>
        <dbReference type="ARBA" id="ARBA00004810"/>
    </source>
</evidence>
<dbReference type="CDD" id="cd04907">
    <property type="entry name" value="ACT_ThrD-I_2"/>
    <property type="match status" value="1"/>
</dbReference>
<dbReference type="FunFam" id="3.40.50.1100:FF:000005">
    <property type="entry name" value="Threonine dehydratase catabolic"/>
    <property type="match status" value="1"/>
</dbReference>
<dbReference type="InterPro" id="IPR036052">
    <property type="entry name" value="TrpB-like_PALP_sf"/>
</dbReference>
<evidence type="ECO:0000256" key="13">
    <source>
        <dbReference type="ARBA" id="ARBA00031427"/>
    </source>
</evidence>
<dbReference type="Pfam" id="PF00291">
    <property type="entry name" value="PALP"/>
    <property type="match status" value="2"/>
</dbReference>
<dbReference type="PANTHER" id="PTHR48078">
    <property type="entry name" value="THREONINE DEHYDRATASE, MITOCHONDRIAL-RELATED"/>
    <property type="match status" value="1"/>
</dbReference>
<accession>A0A4Q9KJ47</accession>
<dbReference type="EC" id="4.3.1.19" evidence="5"/>
<dbReference type="InterPro" id="IPR038110">
    <property type="entry name" value="TD_ACT-like_sf"/>
</dbReference>
<dbReference type="InterPro" id="IPR000634">
    <property type="entry name" value="Ser/Thr_deHydtase_PyrdxlP-BS"/>
</dbReference>
<keyword evidence="9" id="KW-0663">Pyridoxal phosphate</keyword>
<reference evidence="16 17" key="1">
    <citation type="submission" date="2019-01" db="EMBL/GenBank/DDBJ databases">
        <title>Lactibacter flavus gen. nov., sp. nov., a novel bacterium of the family Propionibacteriaceae isolated from raw milk and dairy products.</title>
        <authorList>
            <person name="Huptas C."/>
            <person name="Wenning M."/>
            <person name="Breitenwieser F."/>
            <person name="Doll E."/>
            <person name="Von Neubeck M."/>
            <person name="Busse H.-J."/>
            <person name="Scherer S."/>
        </authorList>
    </citation>
    <scope>NUCLEOTIDE SEQUENCE [LARGE SCALE GENOMIC DNA]</scope>
    <source>
        <strain evidence="16 17">DSM 22130</strain>
    </source>
</reference>
<feature type="domain" description="ACT-like" evidence="15">
    <location>
        <begin position="408"/>
        <end position="482"/>
    </location>
</feature>
<proteinExistence type="inferred from homology"/>
<gene>
    <name evidence="16" type="ORF">ET996_10480</name>
</gene>
<dbReference type="Gene3D" id="3.40.1020.10">
    <property type="entry name" value="Biosynthetic Threonine Deaminase, Domain 3"/>
    <property type="match status" value="1"/>
</dbReference>
<keyword evidence="8" id="KW-0412">Isoleucine biosynthesis</keyword>
<comment type="cofactor">
    <cofactor evidence="2">
        <name>pyridoxal 5'-phosphate</name>
        <dbReference type="ChEBI" id="CHEBI:597326"/>
    </cofactor>
</comment>
<feature type="compositionally biased region" description="Basic and acidic residues" evidence="14">
    <location>
        <begin position="193"/>
        <end position="204"/>
    </location>
</feature>
<dbReference type="EMBL" id="SDMR01000013">
    <property type="protein sequence ID" value="TBT94433.1"/>
    <property type="molecule type" value="Genomic_DNA"/>
</dbReference>
<evidence type="ECO:0000256" key="9">
    <source>
        <dbReference type="ARBA" id="ARBA00022898"/>
    </source>
</evidence>